<dbReference type="Gene3D" id="3.40.50.300">
    <property type="entry name" value="P-loop containing nucleotide triphosphate hydrolases"/>
    <property type="match status" value="1"/>
</dbReference>
<dbReference type="EMBL" id="JAVKGT010000029">
    <property type="protein sequence ID" value="MDR5712582.1"/>
    <property type="molecule type" value="Genomic_DNA"/>
</dbReference>
<dbReference type="SUPFAM" id="SSF52540">
    <property type="entry name" value="P-loop containing nucleoside triphosphate hydrolases"/>
    <property type="match status" value="1"/>
</dbReference>
<keyword evidence="4" id="KW-1185">Reference proteome</keyword>
<dbReference type="RefSeq" id="WP_310537955.1">
    <property type="nucleotide sequence ID" value="NZ_BAAAOC010000005.1"/>
</dbReference>
<organism evidence="3 4">
    <name type="scientific">Nesterenkonia flava</name>
    <dbReference type="NCBI Taxonomy" id="469799"/>
    <lineage>
        <taxon>Bacteria</taxon>
        <taxon>Bacillati</taxon>
        <taxon>Actinomycetota</taxon>
        <taxon>Actinomycetes</taxon>
        <taxon>Micrococcales</taxon>
        <taxon>Micrococcaceae</taxon>
        <taxon>Nesterenkonia</taxon>
    </lineage>
</organism>
<dbReference type="Pfam" id="PF13191">
    <property type="entry name" value="AAA_16"/>
    <property type="match status" value="1"/>
</dbReference>
<sequence>MGEPHSFVGRTEELSRIRDAAEEVRRGHTRFVVIEGVAGAGKTALVRKALEPLEPWPEYGSAPGGQPADPTRPGQPARTPHRVRPIEHRGGSDVDQPRRRFPGD</sequence>
<feature type="compositionally biased region" description="Basic and acidic residues" evidence="1">
    <location>
        <begin position="84"/>
        <end position="104"/>
    </location>
</feature>
<name>A0ABU1FWF8_9MICC</name>
<reference evidence="4" key="1">
    <citation type="submission" date="2023-07" db="EMBL/GenBank/DDBJ databases">
        <title>Description of three actinobacteria isolated from air of manufacturing shop in a pharmaceutical factory.</title>
        <authorList>
            <person name="Zhang D.-F."/>
        </authorList>
    </citation>
    <scope>NUCLEOTIDE SEQUENCE [LARGE SCALE GENOMIC DNA]</scope>
    <source>
        <strain evidence="4">CCTCC AB 207010</strain>
    </source>
</reference>
<dbReference type="Proteomes" id="UP001260872">
    <property type="component" value="Unassembled WGS sequence"/>
</dbReference>
<dbReference type="InterPro" id="IPR027417">
    <property type="entry name" value="P-loop_NTPase"/>
</dbReference>
<proteinExistence type="predicted"/>
<evidence type="ECO:0000256" key="1">
    <source>
        <dbReference type="SAM" id="MobiDB-lite"/>
    </source>
</evidence>
<accession>A0ABU1FWF8</accession>
<evidence type="ECO:0000313" key="3">
    <source>
        <dbReference type="EMBL" id="MDR5712582.1"/>
    </source>
</evidence>
<dbReference type="InterPro" id="IPR041664">
    <property type="entry name" value="AAA_16"/>
</dbReference>
<evidence type="ECO:0000259" key="2">
    <source>
        <dbReference type="Pfam" id="PF13191"/>
    </source>
</evidence>
<protein>
    <submittedName>
        <fullName evidence="3">AAA family ATPase</fullName>
    </submittedName>
</protein>
<feature type="domain" description="Orc1-like AAA ATPase" evidence="2">
    <location>
        <begin position="7"/>
        <end position="55"/>
    </location>
</feature>
<feature type="region of interest" description="Disordered" evidence="1">
    <location>
        <begin position="54"/>
        <end position="104"/>
    </location>
</feature>
<comment type="caution">
    <text evidence="3">The sequence shown here is derived from an EMBL/GenBank/DDBJ whole genome shotgun (WGS) entry which is preliminary data.</text>
</comment>
<evidence type="ECO:0000313" key="4">
    <source>
        <dbReference type="Proteomes" id="UP001260872"/>
    </source>
</evidence>
<gene>
    <name evidence="3" type="ORF">RH857_10645</name>
</gene>